<dbReference type="RefSeq" id="WP_377684215.1">
    <property type="nucleotide sequence ID" value="NZ_JBHMDZ010000003.1"/>
</dbReference>
<reference evidence="2" key="1">
    <citation type="journal article" date="2019" name="Int. J. Syst. Evol. Microbiol.">
        <title>The Global Catalogue of Microorganisms (GCM) 10K type strain sequencing project: providing services to taxonomists for standard genome sequencing and annotation.</title>
        <authorList>
            <consortium name="The Broad Institute Genomics Platform"/>
            <consortium name="The Broad Institute Genome Sequencing Center for Infectious Disease"/>
            <person name="Wu L."/>
            <person name="Ma J."/>
        </authorList>
    </citation>
    <scope>NUCLEOTIDE SEQUENCE [LARGE SCALE GENOMIC DNA]</scope>
    <source>
        <strain evidence="2">CECT 8482</strain>
    </source>
</reference>
<name>A0ABT8DAN7_9RHOB</name>
<gene>
    <name evidence="1" type="ORF">QWZ10_20205</name>
</gene>
<evidence type="ECO:0000313" key="2">
    <source>
        <dbReference type="Proteomes" id="UP001243846"/>
    </source>
</evidence>
<proteinExistence type="predicted"/>
<dbReference type="EMBL" id="JAUFRC010000001">
    <property type="protein sequence ID" value="MDN3713489.1"/>
    <property type="molecule type" value="Genomic_DNA"/>
</dbReference>
<organism evidence="1 2">
    <name type="scientific">Paracoccus cavernae</name>
    <dbReference type="NCBI Taxonomy" id="1571207"/>
    <lineage>
        <taxon>Bacteria</taxon>
        <taxon>Pseudomonadati</taxon>
        <taxon>Pseudomonadota</taxon>
        <taxon>Alphaproteobacteria</taxon>
        <taxon>Rhodobacterales</taxon>
        <taxon>Paracoccaceae</taxon>
        <taxon>Paracoccus</taxon>
    </lineage>
</organism>
<comment type="caution">
    <text evidence="1">The sequence shown here is derived from an EMBL/GenBank/DDBJ whole genome shotgun (WGS) entry which is preliminary data.</text>
</comment>
<accession>A0ABT8DAN7</accession>
<protein>
    <submittedName>
        <fullName evidence="1">Uncharacterized protein</fullName>
    </submittedName>
</protein>
<keyword evidence="2" id="KW-1185">Reference proteome</keyword>
<evidence type="ECO:0000313" key="1">
    <source>
        <dbReference type="EMBL" id="MDN3713489.1"/>
    </source>
</evidence>
<dbReference type="Proteomes" id="UP001243846">
    <property type="component" value="Unassembled WGS sequence"/>
</dbReference>
<sequence>MDFETPDLDEIAPIARMGNARTPFAAACFSTVARALQNHVIALGARVDIGVVMADLRKNAGVGIKEAHIVRPPRPIPHLGKQARA</sequence>